<protein>
    <submittedName>
        <fullName evidence="4">DUF3456 domain-containing protein</fullName>
    </submittedName>
</protein>
<name>A0A915ESI1_9BILA</name>
<dbReference type="InterPro" id="IPR021852">
    <property type="entry name" value="DUF3456"/>
</dbReference>
<evidence type="ECO:0000259" key="2">
    <source>
        <dbReference type="Pfam" id="PF11938"/>
    </source>
</evidence>
<evidence type="ECO:0000313" key="3">
    <source>
        <dbReference type="Proteomes" id="UP000887574"/>
    </source>
</evidence>
<dbReference type="Pfam" id="PF11938">
    <property type="entry name" value="DUF3456"/>
    <property type="match status" value="1"/>
</dbReference>
<accession>A0A915ESI1</accession>
<evidence type="ECO:0000313" key="4">
    <source>
        <dbReference type="WBParaSite" id="jg9977"/>
    </source>
</evidence>
<reference evidence="4" key="1">
    <citation type="submission" date="2022-11" db="UniProtKB">
        <authorList>
            <consortium name="WormBaseParasite"/>
        </authorList>
    </citation>
    <scope>IDENTIFICATION</scope>
</reference>
<dbReference type="WBParaSite" id="jg9977">
    <property type="protein sequence ID" value="jg9977"/>
    <property type="gene ID" value="jg9977"/>
</dbReference>
<feature type="chain" id="PRO_5037064854" evidence="1">
    <location>
        <begin position="18"/>
        <end position="165"/>
    </location>
</feature>
<sequence length="165" mass="18842">MYQIALLITSCLLPILASKSLLENAFEEAGGGEEYMPTKCEACLLFASEVTHSVFKLSKMPKKEGEVWLLEELEHICSGMLDYKLHKKVPGIKRFSKDSTRIANTFKDLGLQGVEWKINNPKILPLISLNYWTNQLLNPTNSSYTAKEKYTFKTIPMSRQDRCNF</sequence>
<keyword evidence="3" id="KW-1185">Reference proteome</keyword>
<evidence type="ECO:0000256" key="1">
    <source>
        <dbReference type="SAM" id="SignalP"/>
    </source>
</evidence>
<feature type="domain" description="DUF3456" evidence="2">
    <location>
        <begin position="58"/>
        <end position="102"/>
    </location>
</feature>
<organism evidence="3 4">
    <name type="scientific">Ditylenchus dipsaci</name>
    <dbReference type="NCBI Taxonomy" id="166011"/>
    <lineage>
        <taxon>Eukaryota</taxon>
        <taxon>Metazoa</taxon>
        <taxon>Ecdysozoa</taxon>
        <taxon>Nematoda</taxon>
        <taxon>Chromadorea</taxon>
        <taxon>Rhabditida</taxon>
        <taxon>Tylenchina</taxon>
        <taxon>Tylenchomorpha</taxon>
        <taxon>Sphaerularioidea</taxon>
        <taxon>Anguinidae</taxon>
        <taxon>Anguininae</taxon>
        <taxon>Ditylenchus</taxon>
    </lineage>
</organism>
<keyword evidence="1" id="KW-0732">Signal</keyword>
<proteinExistence type="predicted"/>
<feature type="signal peptide" evidence="1">
    <location>
        <begin position="1"/>
        <end position="17"/>
    </location>
</feature>
<dbReference type="Proteomes" id="UP000887574">
    <property type="component" value="Unplaced"/>
</dbReference>
<dbReference type="AlphaFoldDB" id="A0A915ESI1"/>